<gene>
    <name evidence="2" type="ORF">Kpho01_36830</name>
</gene>
<dbReference type="AlphaFoldDB" id="A0A9W6PIY1"/>
<dbReference type="GO" id="GO:0016491">
    <property type="term" value="F:oxidoreductase activity"/>
    <property type="evidence" value="ECO:0007669"/>
    <property type="project" value="InterPro"/>
</dbReference>
<dbReference type="Pfam" id="PF03358">
    <property type="entry name" value="FMN_red"/>
    <property type="match status" value="1"/>
</dbReference>
<reference evidence="2" key="1">
    <citation type="submission" date="2023-02" db="EMBL/GenBank/DDBJ databases">
        <title>Kitasatospora phosalacinea NBRC 14362.</title>
        <authorList>
            <person name="Ichikawa N."/>
            <person name="Sato H."/>
            <person name="Tonouchi N."/>
        </authorList>
    </citation>
    <scope>NUCLEOTIDE SEQUENCE</scope>
    <source>
        <strain evidence="2">NBRC 14362</strain>
    </source>
</reference>
<dbReference type="InterPro" id="IPR050712">
    <property type="entry name" value="NAD(P)H-dep_reductase"/>
</dbReference>
<sequence>MLRYARPRNGERQMEFVGIVGSLRAGSLNRQVALAAAELCGPGTRFTLYEGLAGLPYFEHDVELAGPPAPVLELRARLAAADAVLIACPEYAAGMSGVLKNALEWVVGGGELVDKPVAVVTASPAVTGGERARAWTTETLRMMGADVLPESMSVPKAGTKLKDGRVADGALREQLRGVLAAMEAAALRRAAQRGE</sequence>
<dbReference type="Gene3D" id="3.40.50.360">
    <property type="match status" value="1"/>
</dbReference>
<dbReference type="PANTHER" id="PTHR30543:SF21">
    <property type="entry name" value="NAD(P)H-DEPENDENT FMN REDUCTASE LOT6"/>
    <property type="match status" value="1"/>
</dbReference>
<organism evidence="2 3">
    <name type="scientific">Kitasatospora phosalacinea</name>
    <dbReference type="NCBI Taxonomy" id="2065"/>
    <lineage>
        <taxon>Bacteria</taxon>
        <taxon>Bacillati</taxon>
        <taxon>Actinomycetota</taxon>
        <taxon>Actinomycetes</taxon>
        <taxon>Kitasatosporales</taxon>
        <taxon>Streptomycetaceae</taxon>
        <taxon>Kitasatospora</taxon>
    </lineage>
</organism>
<name>A0A9W6PIY1_9ACTN</name>
<comment type="caution">
    <text evidence="2">The sequence shown here is derived from an EMBL/GenBank/DDBJ whole genome shotgun (WGS) entry which is preliminary data.</text>
</comment>
<proteinExistence type="predicted"/>
<evidence type="ECO:0000313" key="3">
    <source>
        <dbReference type="Proteomes" id="UP001165143"/>
    </source>
</evidence>
<dbReference type="InterPro" id="IPR029039">
    <property type="entry name" value="Flavoprotein-like_sf"/>
</dbReference>
<evidence type="ECO:0000313" key="2">
    <source>
        <dbReference type="EMBL" id="GLW55672.1"/>
    </source>
</evidence>
<dbReference type="GO" id="GO:0010181">
    <property type="term" value="F:FMN binding"/>
    <property type="evidence" value="ECO:0007669"/>
    <property type="project" value="TreeGrafter"/>
</dbReference>
<dbReference type="Proteomes" id="UP001165143">
    <property type="component" value="Unassembled WGS sequence"/>
</dbReference>
<dbReference type="SUPFAM" id="SSF52218">
    <property type="entry name" value="Flavoproteins"/>
    <property type="match status" value="1"/>
</dbReference>
<protein>
    <submittedName>
        <fullName evidence="2">FMN reductase</fullName>
    </submittedName>
</protein>
<evidence type="ECO:0000259" key="1">
    <source>
        <dbReference type="Pfam" id="PF03358"/>
    </source>
</evidence>
<dbReference type="EMBL" id="BSRX01000020">
    <property type="protein sequence ID" value="GLW55672.1"/>
    <property type="molecule type" value="Genomic_DNA"/>
</dbReference>
<dbReference type="PANTHER" id="PTHR30543">
    <property type="entry name" value="CHROMATE REDUCTASE"/>
    <property type="match status" value="1"/>
</dbReference>
<dbReference type="GO" id="GO:0005829">
    <property type="term" value="C:cytosol"/>
    <property type="evidence" value="ECO:0007669"/>
    <property type="project" value="TreeGrafter"/>
</dbReference>
<accession>A0A9W6PIY1</accession>
<feature type="domain" description="NADPH-dependent FMN reductase-like" evidence="1">
    <location>
        <begin position="14"/>
        <end position="157"/>
    </location>
</feature>
<dbReference type="InterPro" id="IPR005025">
    <property type="entry name" value="FMN_Rdtase-like_dom"/>
</dbReference>